<proteinExistence type="predicted"/>
<evidence type="ECO:0000313" key="4">
    <source>
        <dbReference type="Proteomes" id="UP000179129"/>
    </source>
</evidence>
<dbReference type="AlphaFoldDB" id="A0A1F5YX49"/>
<feature type="chain" id="PRO_5009522680" description="Glycoside hydrolase 123 catalytic domain-containing protein" evidence="1">
    <location>
        <begin position="23"/>
        <end position="739"/>
    </location>
</feature>
<dbReference type="STRING" id="1817867.A3F83_03515"/>
<dbReference type="Proteomes" id="UP000179129">
    <property type="component" value="Unassembled WGS sequence"/>
</dbReference>
<evidence type="ECO:0000313" key="3">
    <source>
        <dbReference type="EMBL" id="OGG04761.1"/>
    </source>
</evidence>
<name>A0A1F5YX49_9BACT</name>
<dbReference type="Pfam" id="PF13320">
    <property type="entry name" value="GH123_cat"/>
    <property type="match status" value="1"/>
</dbReference>
<sequence>MRFILKIDLLIFLVLFPAGLPAAEFTAPAGLKLPAEVTPGSGWQKREGVWATAQSARAVLEAPAWWPGDRPAPGSMVVLELEYLDNLSRPVRAEVYSGLGTDNPWSELHRFGGTADGTWKKARVPAPADFIFLQQPEKTLRFRLISDSGELQVRAFKLTAPLPDEEARYNAETRAWVARVQQRADVDPSYLKLAQSPVLPGDWASAPLVPFSRNWMDLVLPISAPQAGEAGATLKARMFRNELETVQLGVYANSRDLKNVRISAEPLRDNAGKTVASVTVRVAEYSKVRAIHLPNYFVEPFPQRLWPAYPFEVPAGRSHLVYLVLGTAEASAKPGKYATRIRLQAEGTAEVSLPLEVEILPARLLTMEEAGLKLGGCTTGLLPEFELKFLHEYNHNMINIWYAGVRPELSRSGDSFALDWRVMDNWMAAAKRQGISDQVYFLGGNPYGFPRTMHLPRTLAEAMLGLDDRGWRELSFKDPGHVPPQVAPLIVEWCRRFRAHALEKGWPNVVLTPFDEPAKWHQYTSDLGMLYFIKSQFKEQVDLIRQGFPEAQIYGSIHHYYGGIDFLPDVDVFCTNAVAENWGLPDEVRAGGKILWQYSGTTDKSLPAVARYTFGFYFAGHDSRGSLVWAYNWGNRFDTLDGENWMYAWNTPFEVIPAPFMEGLREAWDERRLIETLKQTAREKNIDISGFLSGLFTEIAQERGKGGSSTLNDFWERAKDELILELWHDRLVEKLLELR</sequence>
<feature type="signal peptide" evidence="1">
    <location>
        <begin position="1"/>
        <end position="22"/>
    </location>
</feature>
<keyword evidence="1" id="KW-0732">Signal</keyword>
<protein>
    <recommendedName>
        <fullName evidence="2">Glycoside hydrolase 123 catalytic domain-containing protein</fullName>
    </recommendedName>
</protein>
<evidence type="ECO:0000256" key="1">
    <source>
        <dbReference type="SAM" id="SignalP"/>
    </source>
</evidence>
<gene>
    <name evidence="3" type="ORF">A3F83_03515</name>
</gene>
<reference evidence="3 4" key="1">
    <citation type="journal article" date="2016" name="Nat. Commun.">
        <title>Thousands of microbial genomes shed light on interconnected biogeochemical processes in an aquifer system.</title>
        <authorList>
            <person name="Anantharaman K."/>
            <person name="Brown C.T."/>
            <person name="Hug L.A."/>
            <person name="Sharon I."/>
            <person name="Castelle C.J."/>
            <person name="Probst A.J."/>
            <person name="Thomas B.C."/>
            <person name="Singh A."/>
            <person name="Wilkins M.J."/>
            <person name="Karaoz U."/>
            <person name="Brodie E.L."/>
            <person name="Williams K.H."/>
            <person name="Hubbard S.S."/>
            <person name="Banfield J.F."/>
        </authorList>
    </citation>
    <scope>NUCLEOTIDE SEQUENCE [LARGE SCALE GENOMIC DNA]</scope>
</reference>
<dbReference type="EMBL" id="MFIX01000092">
    <property type="protein sequence ID" value="OGG04761.1"/>
    <property type="molecule type" value="Genomic_DNA"/>
</dbReference>
<accession>A0A1F5YX49</accession>
<evidence type="ECO:0000259" key="2">
    <source>
        <dbReference type="Pfam" id="PF13320"/>
    </source>
</evidence>
<organism evidence="3 4">
    <name type="scientific">Candidatus Glassbacteria bacterium RIFCSPLOWO2_12_FULL_58_11</name>
    <dbReference type="NCBI Taxonomy" id="1817867"/>
    <lineage>
        <taxon>Bacteria</taxon>
        <taxon>Candidatus Glassiibacteriota</taxon>
    </lineage>
</organism>
<feature type="domain" description="Glycoside hydrolase 123 catalytic" evidence="2">
    <location>
        <begin position="413"/>
        <end position="648"/>
    </location>
</feature>
<dbReference type="InterPro" id="IPR025150">
    <property type="entry name" value="GH123_cat"/>
</dbReference>
<comment type="caution">
    <text evidence="3">The sequence shown here is derived from an EMBL/GenBank/DDBJ whole genome shotgun (WGS) entry which is preliminary data.</text>
</comment>